<dbReference type="AlphaFoldDB" id="A0A915AGB9"/>
<keyword evidence="1" id="KW-0472">Membrane</keyword>
<dbReference type="WBParaSite" id="PgR007_g100_t01">
    <property type="protein sequence ID" value="PgR007_g100_t01"/>
    <property type="gene ID" value="PgR007_g100"/>
</dbReference>
<keyword evidence="1" id="KW-0812">Transmembrane</keyword>
<name>A0A915AGB9_PARUN</name>
<reference evidence="3" key="1">
    <citation type="submission" date="2022-11" db="UniProtKB">
        <authorList>
            <consortium name="WormBaseParasite"/>
        </authorList>
    </citation>
    <scope>IDENTIFICATION</scope>
</reference>
<evidence type="ECO:0000313" key="3">
    <source>
        <dbReference type="WBParaSite" id="PgR007_g100_t01"/>
    </source>
</evidence>
<keyword evidence="2" id="KW-1185">Reference proteome</keyword>
<evidence type="ECO:0000313" key="2">
    <source>
        <dbReference type="Proteomes" id="UP000887569"/>
    </source>
</evidence>
<sequence>PCWIFKRFQSLREFLLEFAVPVQSSGSVYMRMDFNDTLSAWNVPMHDTNNEFMLMLISAALVSTLALIAFILNFITFAFFSLKISRSMMSFKEKTEFAEHLLSHRRFAEELIGKLSNVANFDAAENEKETSTILNTMTA</sequence>
<protein>
    <submittedName>
        <fullName evidence="3">Uncharacterized protein</fullName>
    </submittedName>
</protein>
<keyword evidence="1" id="KW-1133">Transmembrane helix</keyword>
<dbReference type="Proteomes" id="UP000887569">
    <property type="component" value="Unplaced"/>
</dbReference>
<proteinExistence type="predicted"/>
<feature type="transmembrane region" description="Helical" evidence="1">
    <location>
        <begin position="52"/>
        <end position="82"/>
    </location>
</feature>
<accession>A0A915AGB9</accession>
<organism evidence="2 3">
    <name type="scientific">Parascaris univalens</name>
    <name type="common">Nematode worm</name>
    <dbReference type="NCBI Taxonomy" id="6257"/>
    <lineage>
        <taxon>Eukaryota</taxon>
        <taxon>Metazoa</taxon>
        <taxon>Ecdysozoa</taxon>
        <taxon>Nematoda</taxon>
        <taxon>Chromadorea</taxon>
        <taxon>Rhabditida</taxon>
        <taxon>Spirurina</taxon>
        <taxon>Ascaridomorpha</taxon>
        <taxon>Ascaridoidea</taxon>
        <taxon>Ascarididae</taxon>
        <taxon>Parascaris</taxon>
    </lineage>
</organism>
<evidence type="ECO:0000256" key="1">
    <source>
        <dbReference type="SAM" id="Phobius"/>
    </source>
</evidence>